<protein>
    <submittedName>
        <fullName evidence="1">Uncharacterized protein</fullName>
    </submittedName>
</protein>
<dbReference type="AlphaFoldDB" id="A0AAD3T556"/>
<proteinExistence type="predicted"/>
<dbReference type="Proteomes" id="UP001279734">
    <property type="component" value="Unassembled WGS sequence"/>
</dbReference>
<accession>A0AAD3T556</accession>
<gene>
    <name evidence="1" type="ORF">Nepgr_024891</name>
</gene>
<dbReference type="EMBL" id="BSYO01000025">
    <property type="protein sequence ID" value="GMH23048.1"/>
    <property type="molecule type" value="Genomic_DNA"/>
</dbReference>
<evidence type="ECO:0000313" key="2">
    <source>
        <dbReference type="Proteomes" id="UP001279734"/>
    </source>
</evidence>
<evidence type="ECO:0000313" key="1">
    <source>
        <dbReference type="EMBL" id="GMH23048.1"/>
    </source>
</evidence>
<reference evidence="1" key="1">
    <citation type="submission" date="2023-05" db="EMBL/GenBank/DDBJ databases">
        <title>Nepenthes gracilis genome sequencing.</title>
        <authorList>
            <person name="Fukushima K."/>
        </authorList>
    </citation>
    <scope>NUCLEOTIDE SEQUENCE</scope>
    <source>
        <strain evidence="1">SING2019-196</strain>
    </source>
</reference>
<name>A0AAD3T556_NEPGR</name>
<keyword evidence="2" id="KW-1185">Reference proteome</keyword>
<comment type="caution">
    <text evidence="1">The sequence shown here is derived from an EMBL/GenBank/DDBJ whole genome shotgun (WGS) entry which is preliminary data.</text>
</comment>
<organism evidence="1 2">
    <name type="scientific">Nepenthes gracilis</name>
    <name type="common">Slender pitcher plant</name>
    <dbReference type="NCBI Taxonomy" id="150966"/>
    <lineage>
        <taxon>Eukaryota</taxon>
        <taxon>Viridiplantae</taxon>
        <taxon>Streptophyta</taxon>
        <taxon>Embryophyta</taxon>
        <taxon>Tracheophyta</taxon>
        <taxon>Spermatophyta</taxon>
        <taxon>Magnoliopsida</taxon>
        <taxon>eudicotyledons</taxon>
        <taxon>Gunneridae</taxon>
        <taxon>Pentapetalae</taxon>
        <taxon>Caryophyllales</taxon>
        <taxon>Nepenthaceae</taxon>
        <taxon>Nepenthes</taxon>
    </lineage>
</organism>
<sequence>MKYSDPQNLLHWSKVLHGKELPQLLFQILDPSTILSDNQHVVHIEEEDDEIVLRKSLDKDKVVESCLMGLLFLGQLNQLKGSPVSVSRTYSFTGRCRRTEHLSLDAVSQGSPRPVEVPDLQPDSPEALELPHHCCLPSLVRRPRTQELAPFISRNMNKGFATKCPKMVVSWLLSGLDPFGTSPSKGLLDNRLIMWAAIFKASAQKDPESLASNNKHLTLSIRVRFILSATPINCGVFGGVL</sequence>